<name>D7TNU4_VITVI</name>
<protein>
    <submittedName>
        <fullName evidence="1">Uncharacterized protein</fullName>
    </submittedName>
</protein>
<dbReference type="HOGENOM" id="CLU_2296832_0_0_1"/>
<dbReference type="Proteomes" id="UP000009183">
    <property type="component" value="Chromosome 13"/>
</dbReference>
<keyword evidence="2" id="KW-1185">Reference proteome</keyword>
<dbReference type="PaxDb" id="29760-VIT_13s0156g00230.t01"/>
<dbReference type="InParanoid" id="D7TNU4"/>
<proteinExistence type="predicted"/>
<organism evidence="1 2">
    <name type="scientific">Vitis vinifera</name>
    <name type="common">Grape</name>
    <dbReference type="NCBI Taxonomy" id="29760"/>
    <lineage>
        <taxon>Eukaryota</taxon>
        <taxon>Viridiplantae</taxon>
        <taxon>Streptophyta</taxon>
        <taxon>Embryophyta</taxon>
        <taxon>Tracheophyta</taxon>
        <taxon>Spermatophyta</taxon>
        <taxon>Magnoliopsida</taxon>
        <taxon>eudicotyledons</taxon>
        <taxon>Gunneridae</taxon>
        <taxon>Pentapetalae</taxon>
        <taxon>rosids</taxon>
        <taxon>Vitales</taxon>
        <taxon>Vitaceae</taxon>
        <taxon>Viteae</taxon>
        <taxon>Vitis</taxon>
    </lineage>
</organism>
<dbReference type="EMBL" id="FN596003">
    <property type="protein sequence ID" value="CBI32167.3"/>
    <property type="molecule type" value="Genomic_DNA"/>
</dbReference>
<dbReference type="AlphaFoldDB" id="D7TNU4"/>
<reference evidence="2" key="1">
    <citation type="journal article" date="2007" name="Nature">
        <title>The grapevine genome sequence suggests ancestral hexaploidization in major angiosperm phyla.</title>
        <authorList>
            <consortium name="The French-Italian Public Consortium for Grapevine Genome Characterization."/>
            <person name="Jaillon O."/>
            <person name="Aury J.-M."/>
            <person name="Noel B."/>
            <person name="Policriti A."/>
            <person name="Clepet C."/>
            <person name="Casagrande A."/>
            <person name="Choisne N."/>
            <person name="Aubourg S."/>
            <person name="Vitulo N."/>
            <person name="Jubin C."/>
            <person name="Vezzi A."/>
            <person name="Legeai F."/>
            <person name="Hugueney P."/>
            <person name="Dasilva C."/>
            <person name="Horner D."/>
            <person name="Mica E."/>
            <person name="Jublot D."/>
            <person name="Poulain J."/>
            <person name="Bruyere C."/>
            <person name="Billault A."/>
            <person name="Segurens B."/>
            <person name="Gouyvenoux M."/>
            <person name="Ugarte E."/>
            <person name="Cattonaro F."/>
            <person name="Anthouard V."/>
            <person name="Vico V."/>
            <person name="Del Fabbro C."/>
            <person name="Alaux M."/>
            <person name="Di Gaspero G."/>
            <person name="Dumas V."/>
            <person name="Felice N."/>
            <person name="Paillard S."/>
            <person name="Juman I."/>
            <person name="Moroldo M."/>
            <person name="Scalabrin S."/>
            <person name="Canaguier A."/>
            <person name="Le Clainche I."/>
            <person name="Malacrida G."/>
            <person name="Durand E."/>
            <person name="Pesole G."/>
            <person name="Laucou V."/>
            <person name="Chatelet P."/>
            <person name="Merdinoglu D."/>
            <person name="Delledonne M."/>
            <person name="Pezzotti M."/>
            <person name="Lecharny A."/>
            <person name="Scarpelli C."/>
            <person name="Artiguenave F."/>
            <person name="Pe M.E."/>
            <person name="Valle G."/>
            <person name="Morgante M."/>
            <person name="Caboche M."/>
            <person name="Adam-Blondon A.-F."/>
            <person name="Weissenbach J."/>
            <person name="Quetier F."/>
            <person name="Wincker P."/>
        </authorList>
    </citation>
    <scope>NUCLEOTIDE SEQUENCE [LARGE SCALE GENOMIC DNA]</scope>
    <source>
        <strain evidence="2">cv. Pinot noir / PN40024</strain>
    </source>
</reference>
<sequence length="101" mass="10852">MSPIITTLAVVDPAAVGDIAMADITDEGVAFLFVSAVEESKWVLMISTYHCFRQRSTSNMKVIVASGAVVGKIMATMSTSITSESTPIVRWGGEGRRVRGW</sequence>
<evidence type="ECO:0000313" key="2">
    <source>
        <dbReference type="Proteomes" id="UP000009183"/>
    </source>
</evidence>
<evidence type="ECO:0000313" key="1">
    <source>
        <dbReference type="EMBL" id="CBI32167.3"/>
    </source>
</evidence>
<accession>D7TNU4</accession>
<gene>
    <name evidence="1" type="ordered locus">VIT_13s0156g00230</name>
</gene>